<name>A0ABS2E184_9BACT</name>
<proteinExistence type="inferred from homology"/>
<dbReference type="InterPro" id="IPR012910">
    <property type="entry name" value="Plug_dom"/>
</dbReference>
<dbReference type="SUPFAM" id="SSF49464">
    <property type="entry name" value="Carboxypeptidase regulatory domain-like"/>
    <property type="match status" value="1"/>
</dbReference>
<keyword evidence="2 8" id="KW-0813">Transport</keyword>
<evidence type="ECO:0000259" key="11">
    <source>
        <dbReference type="Pfam" id="PF00593"/>
    </source>
</evidence>
<evidence type="ECO:0000313" key="14">
    <source>
        <dbReference type="Proteomes" id="UP000766986"/>
    </source>
</evidence>
<evidence type="ECO:0000256" key="9">
    <source>
        <dbReference type="RuleBase" id="RU003357"/>
    </source>
</evidence>
<dbReference type="Gene3D" id="2.170.130.10">
    <property type="entry name" value="TonB-dependent receptor, plug domain"/>
    <property type="match status" value="1"/>
</dbReference>
<evidence type="ECO:0000313" key="13">
    <source>
        <dbReference type="EMBL" id="MBM6735425.1"/>
    </source>
</evidence>
<reference evidence="13 14" key="1">
    <citation type="journal article" date="2021" name="Sci. Rep.">
        <title>The distribution of antibiotic resistance genes in chicken gut microbiota commensals.</title>
        <authorList>
            <person name="Juricova H."/>
            <person name="Matiasovicova J."/>
            <person name="Kubasova T."/>
            <person name="Cejkova D."/>
            <person name="Rychlik I."/>
        </authorList>
    </citation>
    <scope>NUCLEOTIDE SEQUENCE [LARGE SCALE GENOMIC DNA]</scope>
    <source>
        <strain evidence="13 14">An772</strain>
    </source>
</reference>
<accession>A0ABS2E184</accession>
<evidence type="ECO:0000256" key="2">
    <source>
        <dbReference type="ARBA" id="ARBA00022448"/>
    </source>
</evidence>
<dbReference type="Gene3D" id="2.60.40.1120">
    <property type="entry name" value="Carboxypeptidase-like, regulatory domain"/>
    <property type="match status" value="1"/>
</dbReference>
<evidence type="ECO:0000256" key="4">
    <source>
        <dbReference type="ARBA" id="ARBA00022692"/>
    </source>
</evidence>
<dbReference type="InterPro" id="IPR037066">
    <property type="entry name" value="Plug_dom_sf"/>
</dbReference>
<dbReference type="InterPro" id="IPR036942">
    <property type="entry name" value="Beta-barrel_TonB_sf"/>
</dbReference>
<comment type="similarity">
    <text evidence="8 9">Belongs to the TonB-dependent receptor family.</text>
</comment>
<evidence type="ECO:0000256" key="6">
    <source>
        <dbReference type="ARBA" id="ARBA00023136"/>
    </source>
</evidence>
<evidence type="ECO:0000256" key="8">
    <source>
        <dbReference type="PROSITE-ProRule" id="PRU01360"/>
    </source>
</evidence>
<feature type="domain" description="TonB-dependent receptor-like beta-barrel" evidence="11">
    <location>
        <begin position="386"/>
        <end position="1004"/>
    </location>
</feature>
<dbReference type="InterPro" id="IPR039426">
    <property type="entry name" value="TonB-dep_rcpt-like"/>
</dbReference>
<dbReference type="InterPro" id="IPR023997">
    <property type="entry name" value="TonB-dep_OMP_SusC/RagA_CS"/>
</dbReference>
<gene>
    <name evidence="13" type="ORF">H7U35_09360</name>
</gene>
<sequence length="1057" mass="118092">MKKRRFNTLLQVVTCLMLTLHFATQMQAQIKVTGTVTDETKETVIGANVRVKDNPSIGTITDMNGKYTIEVPDAKATLVFSFIGYATKEVTVGKNRVIDVVLKEDGVMLNEVVAIGYATVKKGDLTGSVAKVDMDDLNKATVASFDQALGGRIAGVQVVNSSGQPGSSANIVIRGSNTISDSSDGSPLYVIDGFATDDPNAAAYNPSDIESIDVLKDASATAIYGARGANGVIIINTKRGAESAPRVTYDGYFTWQMQPKFLDIMNGKEFVTLQQEMLTEKELEDTYFGYSELLGRNRTADDYDNIYSNNWQDQVFRGAPMTSHHVALSGGSKNTRYSSSISYYNQQGVIINSSYESLKARLTLDQQITKSIKFGATMNYANNLSKGSSPSQTGGGTVQYFLYQVLAYRPVGYNENDDLINNMIDESGNYPYNPLKTIQNQVDQTLTRQLNLNAYLNWDIIKDLTLRATFAYNLRQDKREQFNNSDTYLGDPQYSANAVNGQFAIKEWNGWSNEYTLTHKKRLGQHNITSMLGASLSSQSISVLGAQAVQIPWENLGFWGIDSGTPRTITATNIKNNMMSYFARLNYDWRSRYLLTATFRADGSSRFPYHKWGYFPSGSFAWRLSDEPFLGLQDTFISNLKLRLGWGATGNNRTQYNYPSQQLYSTDQNYAFNNSLQSAVYISQIANRDLKWETTYQTNIGLDFGLFNNRITGEIDVYNKDTKDLLLFAETPASIGFSSVQQNIGSVNNKGLEISVNTVNFDGGKGKFKWTTNFNIAFNKNEITGLANGQESLLVSFSSPNVSTPYICKVGHPLSEMYGYVYDGVYQYEDFNEVAPNVFVLKPEIPNNTQERNQIQPGDVKLKDLNGDGKVTAEDQTVIGHGLPIHTGGFTNNFEWKNFDLSIFFQWSYGNDVINYNRVKLESLRGNHVNQLSSAANHWTPRIDNGDGTYTDGNYTNYLCAVNRSLSNVNTSREVEDASFLRLKNIQLGYNFPTKMLKNIKVRSLRLYFTAQDLLTFTKYTGYDPEVSTRNSAMTRGFDYSSYPKTTSFTFGVKIGI</sequence>
<dbReference type="EMBL" id="JACLYZ010000019">
    <property type="protein sequence ID" value="MBM6735425.1"/>
    <property type="molecule type" value="Genomic_DNA"/>
</dbReference>
<dbReference type="Proteomes" id="UP000766986">
    <property type="component" value="Unassembled WGS sequence"/>
</dbReference>
<evidence type="ECO:0000256" key="5">
    <source>
        <dbReference type="ARBA" id="ARBA00023077"/>
    </source>
</evidence>
<keyword evidence="10" id="KW-0732">Signal</keyword>
<keyword evidence="5 9" id="KW-0798">TonB box</keyword>
<evidence type="ECO:0000259" key="12">
    <source>
        <dbReference type="Pfam" id="PF07715"/>
    </source>
</evidence>
<dbReference type="Pfam" id="PF13715">
    <property type="entry name" value="CarbopepD_reg_2"/>
    <property type="match status" value="1"/>
</dbReference>
<evidence type="ECO:0000256" key="1">
    <source>
        <dbReference type="ARBA" id="ARBA00004571"/>
    </source>
</evidence>
<comment type="subcellular location">
    <subcellularLocation>
        <location evidence="1 8">Cell outer membrane</location>
        <topology evidence="1 8">Multi-pass membrane protein</topology>
    </subcellularLocation>
</comment>
<keyword evidence="14" id="KW-1185">Reference proteome</keyword>
<keyword evidence="3 8" id="KW-1134">Transmembrane beta strand</keyword>
<keyword evidence="6 8" id="KW-0472">Membrane</keyword>
<feature type="signal peptide" evidence="10">
    <location>
        <begin position="1"/>
        <end position="28"/>
    </location>
</feature>
<dbReference type="Pfam" id="PF00593">
    <property type="entry name" value="TonB_dep_Rec_b-barrel"/>
    <property type="match status" value="1"/>
</dbReference>
<feature type="domain" description="TonB-dependent receptor plug" evidence="12">
    <location>
        <begin position="122"/>
        <end position="232"/>
    </location>
</feature>
<dbReference type="Pfam" id="PF07715">
    <property type="entry name" value="Plug"/>
    <property type="match status" value="1"/>
</dbReference>
<keyword evidence="13" id="KW-0675">Receptor</keyword>
<evidence type="ECO:0000256" key="7">
    <source>
        <dbReference type="ARBA" id="ARBA00023237"/>
    </source>
</evidence>
<dbReference type="InterPro" id="IPR008969">
    <property type="entry name" value="CarboxyPept-like_regulatory"/>
</dbReference>
<feature type="chain" id="PRO_5045327717" evidence="10">
    <location>
        <begin position="29"/>
        <end position="1057"/>
    </location>
</feature>
<protein>
    <submittedName>
        <fullName evidence="13">TonB-dependent receptor</fullName>
    </submittedName>
</protein>
<dbReference type="InterPro" id="IPR023996">
    <property type="entry name" value="TonB-dep_OMP_SusC/RagA"/>
</dbReference>
<comment type="caution">
    <text evidence="13">The sequence shown here is derived from an EMBL/GenBank/DDBJ whole genome shotgun (WGS) entry which is preliminary data.</text>
</comment>
<evidence type="ECO:0000256" key="3">
    <source>
        <dbReference type="ARBA" id="ARBA00022452"/>
    </source>
</evidence>
<dbReference type="Gene3D" id="2.40.170.20">
    <property type="entry name" value="TonB-dependent receptor, beta-barrel domain"/>
    <property type="match status" value="1"/>
</dbReference>
<dbReference type="SUPFAM" id="SSF56935">
    <property type="entry name" value="Porins"/>
    <property type="match status" value="1"/>
</dbReference>
<dbReference type="NCBIfam" id="TIGR04056">
    <property type="entry name" value="OMP_RagA_SusC"/>
    <property type="match status" value="1"/>
</dbReference>
<dbReference type="InterPro" id="IPR000531">
    <property type="entry name" value="Beta-barrel_TonB"/>
</dbReference>
<dbReference type="PROSITE" id="PS52016">
    <property type="entry name" value="TONB_DEPENDENT_REC_3"/>
    <property type="match status" value="1"/>
</dbReference>
<keyword evidence="4 8" id="KW-0812">Transmembrane</keyword>
<dbReference type="NCBIfam" id="TIGR04057">
    <property type="entry name" value="SusC_RagA_signa"/>
    <property type="match status" value="1"/>
</dbReference>
<keyword evidence="7 8" id="KW-0998">Cell outer membrane</keyword>
<evidence type="ECO:0000256" key="10">
    <source>
        <dbReference type="SAM" id="SignalP"/>
    </source>
</evidence>
<organism evidence="13 14">
    <name type="scientific">Mediterranea massiliensis</name>
    <dbReference type="NCBI Taxonomy" id="1841865"/>
    <lineage>
        <taxon>Bacteria</taxon>
        <taxon>Pseudomonadati</taxon>
        <taxon>Bacteroidota</taxon>
        <taxon>Bacteroidia</taxon>
        <taxon>Bacteroidales</taxon>
        <taxon>Bacteroidaceae</taxon>
        <taxon>Mediterranea</taxon>
    </lineage>
</organism>